<proteinExistence type="predicted"/>
<protein>
    <submittedName>
        <fullName evidence="1">Uncharacterized protein</fullName>
    </submittedName>
</protein>
<reference evidence="2" key="1">
    <citation type="journal article" date="2022" name="Mol. Ecol. Resour.">
        <title>The genomes of chicory, endive, great burdock and yacon provide insights into Asteraceae palaeo-polyploidization history and plant inulin production.</title>
        <authorList>
            <person name="Fan W."/>
            <person name="Wang S."/>
            <person name="Wang H."/>
            <person name="Wang A."/>
            <person name="Jiang F."/>
            <person name="Liu H."/>
            <person name="Zhao H."/>
            <person name="Xu D."/>
            <person name="Zhang Y."/>
        </authorList>
    </citation>
    <scope>NUCLEOTIDE SEQUENCE [LARGE SCALE GENOMIC DNA]</scope>
    <source>
        <strain evidence="2">cv. Niubang</strain>
    </source>
</reference>
<dbReference type="Proteomes" id="UP001055879">
    <property type="component" value="Linkage Group LG16"/>
</dbReference>
<gene>
    <name evidence="1" type="ORF">L6452_41751</name>
</gene>
<comment type="caution">
    <text evidence="1">The sequence shown here is derived from an EMBL/GenBank/DDBJ whole genome shotgun (WGS) entry which is preliminary data.</text>
</comment>
<name>A0ACB8XPH1_ARCLA</name>
<dbReference type="EMBL" id="CM042062">
    <property type="protein sequence ID" value="KAI3670109.1"/>
    <property type="molecule type" value="Genomic_DNA"/>
</dbReference>
<keyword evidence="2" id="KW-1185">Reference proteome</keyword>
<accession>A0ACB8XPH1</accession>
<sequence length="540" mass="61585">MQIRRISTLLDSAIKNPNSSVLGRRKWSPIPIPHRTIHEPRGQDLDYVNVAHSHILHSDWAKLDELLTNFDSFRVKHILLKLQNDYAISLRFFKWVESHNPNLLTLETNCMILHILTKNRKFVSAESVLVKIVSSCDMEMHSKLFDAVLHSYRMCDSTPRVFDALFKLYAQMKQFRNATDTFCRMKEYGFLPTIESCNLYMSSLLSLNRAGIALSFYKEIRRSKITVNVFTLNMVINAFCQLGELENAVKVFDEMEDMGFNCSVSTYNTLITGYINQSLLMTGVKLKVTMEKNGVRPNAITYNTLIHGFCKEGRLHDAYKVFNEMKSVDVTPNTVTYNILISGYCQAGKTEKGNEIFEEMLRNGIKADILTYNALLLGLCNEGKTRKAAYLVKELDKKKLVPNSSTFAALIRGQCARKNPDRALQLYKSMLKSGCRPNEHTVKMLMLCFLQNDDYGGAFDVLKEMLERPVGPDLAVLRELCKGLSQAWKDRLIMNLSNEVDDGRLGSGRYEKVKSIISQSNAEDDSAINLKQIYQVPCYL</sequence>
<organism evidence="1 2">
    <name type="scientific">Arctium lappa</name>
    <name type="common">Greater burdock</name>
    <name type="synonym">Lappa major</name>
    <dbReference type="NCBI Taxonomy" id="4217"/>
    <lineage>
        <taxon>Eukaryota</taxon>
        <taxon>Viridiplantae</taxon>
        <taxon>Streptophyta</taxon>
        <taxon>Embryophyta</taxon>
        <taxon>Tracheophyta</taxon>
        <taxon>Spermatophyta</taxon>
        <taxon>Magnoliopsida</taxon>
        <taxon>eudicotyledons</taxon>
        <taxon>Gunneridae</taxon>
        <taxon>Pentapetalae</taxon>
        <taxon>asterids</taxon>
        <taxon>campanulids</taxon>
        <taxon>Asterales</taxon>
        <taxon>Asteraceae</taxon>
        <taxon>Carduoideae</taxon>
        <taxon>Cardueae</taxon>
        <taxon>Arctiinae</taxon>
        <taxon>Arctium</taxon>
    </lineage>
</organism>
<reference evidence="1 2" key="2">
    <citation type="journal article" date="2022" name="Mol. Ecol. Resour.">
        <title>The genomes of chicory, endive, great burdock and yacon provide insights into Asteraceae paleo-polyploidization history and plant inulin production.</title>
        <authorList>
            <person name="Fan W."/>
            <person name="Wang S."/>
            <person name="Wang H."/>
            <person name="Wang A."/>
            <person name="Jiang F."/>
            <person name="Liu H."/>
            <person name="Zhao H."/>
            <person name="Xu D."/>
            <person name="Zhang Y."/>
        </authorList>
    </citation>
    <scope>NUCLEOTIDE SEQUENCE [LARGE SCALE GENOMIC DNA]</scope>
    <source>
        <strain evidence="2">cv. Niubang</strain>
    </source>
</reference>
<evidence type="ECO:0000313" key="1">
    <source>
        <dbReference type="EMBL" id="KAI3670109.1"/>
    </source>
</evidence>
<evidence type="ECO:0000313" key="2">
    <source>
        <dbReference type="Proteomes" id="UP001055879"/>
    </source>
</evidence>